<keyword evidence="4 6" id="KW-1133">Transmembrane helix</keyword>
<proteinExistence type="inferred from homology"/>
<dbReference type="PANTHER" id="PTHR31040:SF1">
    <property type="entry name" value="NURIM"/>
    <property type="match status" value="1"/>
</dbReference>
<comment type="caution">
    <text evidence="7">The sequence shown here is derived from an EMBL/GenBank/DDBJ whole genome shotgun (WGS) entry which is preliminary data.</text>
</comment>
<organism evidence="7 8">
    <name type="scientific">Sulfurovum riftiae</name>
    <dbReference type="NCBI Taxonomy" id="1630136"/>
    <lineage>
        <taxon>Bacteria</taxon>
        <taxon>Pseudomonadati</taxon>
        <taxon>Campylobacterota</taxon>
        <taxon>Epsilonproteobacteria</taxon>
        <taxon>Campylobacterales</taxon>
        <taxon>Sulfurovaceae</taxon>
        <taxon>Sulfurovum</taxon>
    </lineage>
</organism>
<dbReference type="EMBL" id="LNKT01000023">
    <property type="protein sequence ID" value="KYJ86597.1"/>
    <property type="molecule type" value="Genomic_DNA"/>
</dbReference>
<dbReference type="STRING" id="1630136.AS592_07290"/>
<gene>
    <name evidence="7" type="ORF">AS592_07290</name>
</gene>
<dbReference type="Gene3D" id="1.20.120.1630">
    <property type="match status" value="1"/>
</dbReference>
<feature type="transmembrane region" description="Helical" evidence="6">
    <location>
        <begin position="195"/>
        <end position="214"/>
    </location>
</feature>
<dbReference type="GO" id="GO:0016020">
    <property type="term" value="C:membrane"/>
    <property type="evidence" value="ECO:0007669"/>
    <property type="project" value="UniProtKB-SubCell"/>
</dbReference>
<keyword evidence="8" id="KW-1185">Reference proteome</keyword>
<dbReference type="AlphaFoldDB" id="A0A151CGH1"/>
<dbReference type="Proteomes" id="UP000075359">
    <property type="component" value="Unassembled WGS sequence"/>
</dbReference>
<keyword evidence="5 6" id="KW-0472">Membrane</keyword>
<dbReference type="OrthoDB" id="5417332at2"/>
<accession>A0A151CGH1</accession>
<evidence type="ECO:0000256" key="2">
    <source>
        <dbReference type="ARBA" id="ARBA00010631"/>
    </source>
</evidence>
<evidence type="ECO:0000256" key="4">
    <source>
        <dbReference type="ARBA" id="ARBA00022989"/>
    </source>
</evidence>
<comment type="subcellular location">
    <subcellularLocation>
        <location evidence="1">Membrane</location>
        <topology evidence="1">Multi-pass membrane protein</topology>
    </subcellularLocation>
</comment>
<comment type="similarity">
    <text evidence="2">Belongs to the nurim family.</text>
</comment>
<name>A0A151CGH1_9BACT</name>
<dbReference type="InterPro" id="IPR033580">
    <property type="entry name" value="Nurim-like"/>
</dbReference>
<protein>
    <submittedName>
        <fullName evidence="7">Uncharacterized protein</fullName>
    </submittedName>
</protein>
<evidence type="ECO:0000313" key="8">
    <source>
        <dbReference type="Proteomes" id="UP000075359"/>
    </source>
</evidence>
<evidence type="ECO:0000256" key="6">
    <source>
        <dbReference type="SAM" id="Phobius"/>
    </source>
</evidence>
<feature type="transmembrane region" description="Helical" evidence="6">
    <location>
        <begin position="7"/>
        <end position="28"/>
    </location>
</feature>
<evidence type="ECO:0000256" key="5">
    <source>
        <dbReference type="ARBA" id="ARBA00023136"/>
    </source>
</evidence>
<reference evidence="7 8" key="1">
    <citation type="submission" date="2015-11" db="EMBL/GenBank/DDBJ databases">
        <title>Draft genome of Sulfurovum riftiae 1812E, a member of the Epsilonproteobacteria isolated from the tube of the deep-sea hydrothermal vent tubewom Riftia pachyptila.</title>
        <authorList>
            <person name="Vetriani C."/>
            <person name="Giovannelli D."/>
        </authorList>
    </citation>
    <scope>NUCLEOTIDE SEQUENCE [LARGE SCALE GENOMIC DNA]</scope>
    <source>
        <strain evidence="7 8">1812E</strain>
    </source>
</reference>
<keyword evidence="3 6" id="KW-0812">Transmembrane</keyword>
<feature type="transmembrane region" description="Helical" evidence="6">
    <location>
        <begin position="119"/>
        <end position="141"/>
    </location>
</feature>
<evidence type="ECO:0000256" key="1">
    <source>
        <dbReference type="ARBA" id="ARBA00004141"/>
    </source>
</evidence>
<sequence length="246" mass="28772">MSRWIVFLYGIFAYVVGLIGQIWLIVYISDWGLISKNINMDQVLSTPLAFVIDLGLIVLFGLQHSGMARRGFKRFITRFLPEVSERSTYVLLSGTTFIFLCLFYQPIDGYLWYVEEGMLYWFLQIGFIVGWTLSVYASFIINHFELFGLEQIYLHLKGKEAKPVVFKERQLYKYIRHPIQLGVLLGMWLTPVMSYGHLVLAVGFTVYIFIGLYFEEKDLVRELGKSYADYKERVGMMIPFIGRKKR</sequence>
<dbReference type="PANTHER" id="PTHR31040">
    <property type="entry name" value="NURIM"/>
    <property type="match status" value="1"/>
</dbReference>
<feature type="transmembrane region" description="Helical" evidence="6">
    <location>
        <begin position="48"/>
        <end position="68"/>
    </location>
</feature>
<evidence type="ECO:0000313" key="7">
    <source>
        <dbReference type="EMBL" id="KYJ86597.1"/>
    </source>
</evidence>
<evidence type="ECO:0000256" key="3">
    <source>
        <dbReference type="ARBA" id="ARBA00022692"/>
    </source>
</evidence>